<evidence type="ECO:0000256" key="2">
    <source>
        <dbReference type="ARBA" id="ARBA00022598"/>
    </source>
</evidence>
<keyword evidence="4 8" id="KW-0067">ATP-binding</keyword>
<reference evidence="9 10" key="1">
    <citation type="submission" date="2018-06" db="EMBL/GenBank/DDBJ databases">
        <authorList>
            <consortium name="Pathogen Informatics"/>
            <person name="Doyle S."/>
        </authorList>
    </citation>
    <scope>NUCLEOTIDE SEQUENCE [LARGE SCALE GENOMIC DNA]</scope>
    <source>
        <strain evidence="9 10">NCTC13102</strain>
    </source>
</reference>
<dbReference type="GO" id="GO:0005524">
    <property type="term" value="F:ATP binding"/>
    <property type="evidence" value="ECO:0007669"/>
    <property type="project" value="UniProtKB-UniRule"/>
</dbReference>
<dbReference type="GO" id="GO:0005829">
    <property type="term" value="C:cytosol"/>
    <property type="evidence" value="ECO:0007669"/>
    <property type="project" value="TreeGrafter"/>
</dbReference>
<evidence type="ECO:0000256" key="1">
    <source>
        <dbReference type="ARBA" id="ARBA00008226"/>
    </source>
</evidence>
<evidence type="ECO:0000256" key="7">
    <source>
        <dbReference type="ARBA" id="ARBA00047937"/>
    </source>
</evidence>
<accession>A0A2X3BCH7</accession>
<dbReference type="RefSeq" id="WP_181461852.1">
    <property type="nucleotide sequence ID" value="NZ_UAWL01000006.1"/>
</dbReference>
<evidence type="ECO:0000256" key="8">
    <source>
        <dbReference type="HAMAP-Rule" id="MF_00255"/>
    </source>
</evidence>
<dbReference type="GO" id="GO:0004820">
    <property type="term" value="F:glycine-tRNA ligase activity"/>
    <property type="evidence" value="ECO:0007669"/>
    <property type="project" value="UniProtKB-UniRule"/>
</dbReference>
<comment type="similarity">
    <text evidence="1 8">Belongs to the class-II aminoacyl-tRNA synthetase family.</text>
</comment>
<protein>
    <recommendedName>
        <fullName evidence="8">Glycine--tRNA ligase beta subunit</fullName>
        <ecNumber evidence="8">6.1.1.14</ecNumber>
    </recommendedName>
    <alternativeName>
        <fullName evidence="8">Glycyl-tRNA synthetase beta subunit</fullName>
        <shortName evidence="8">GlyRS</shortName>
    </alternativeName>
</protein>
<dbReference type="EC" id="6.1.1.14" evidence="8"/>
<keyword evidence="5 8" id="KW-0648">Protein biosynthesis</keyword>
<evidence type="ECO:0000313" key="10">
    <source>
        <dbReference type="Proteomes" id="UP000250166"/>
    </source>
</evidence>
<dbReference type="NCBIfam" id="TIGR00211">
    <property type="entry name" value="glyS"/>
    <property type="match status" value="1"/>
</dbReference>
<dbReference type="EMBL" id="UAWL01000006">
    <property type="protein sequence ID" value="SQB99477.1"/>
    <property type="molecule type" value="Genomic_DNA"/>
</dbReference>
<dbReference type="Proteomes" id="UP000250166">
    <property type="component" value="Unassembled WGS sequence"/>
</dbReference>
<dbReference type="PRINTS" id="PR01045">
    <property type="entry name" value="TRNASYNTHGB"/>
</dbReference>
<dbReference type="PANTHER" id="PTHR30075:SF2">
    <property type="entry name" value="GLYCINE--TRNA LIGASE, CHLOROPLASTIC_MITOCHONDRIAL 2"/>
    <property type="match status" value="1"/>
</dbReference>
<name>A0A2X3BCH7_9HELI</name>
<evidence type="ECO:0000313" key="9">
    <source>
        <dbReference type="EMBL" id="SQB99477.1"/>
    </source>
</evidence>
<dbReference type="InterPro" id="IPR015944">
    <property type="entry name" value="Gly-tRNA-synth_bsu"/>
</dbReference>
<comment type="subunit">
    <text evidence="8">Tetramer of two alpha and two beta subunits.</text>
</comment>
<sequence>MKTELLIEILTEELPAIPFLKEWKNIPTKWKQALQKQHIDAECEIYFTPRRICIFARDFPLQTQDIVSEFFGPPLQIGYIDGDRLKGLSQAGIGFLKKANITKEHLTTITKDNKEVLYAKRILSGVPSKQIIVEVVVEFLDSLQFGKSMRWGSNQKSFIRPIRNILILLDKTHITTKAFGQQGYAATLLHRDFGGEWVQISSLDCYLKSLQNGGIILDYEQRKSLILSQIQHIEQQHHIKVEIDQNLLDEIGAITEYPTALLGHFDKQFLSLPKEVIITSMKENQRYFGVYQKHHKNDSQNNCQNDCLYNGFIVVANSTTKDFSQIISGNERVLKARLSDAMFFYQNDIKTPLQSAPLAKIAFVDELGSMLDKVRREQAIGAYLAQKYNQNLDFITKALEFAKSDLLSEMVGEFPELQGIMGYYYMLAQHNDAPLALAIKEQYLPNSEHSALPSNVANAIVAMSIKLDNLLSLFSIGKIPNGSKDPFALRRTANGLLKIILEFNLEFDLDSDLQILTQGAPNTPNTPNQNLNGAKNSASVYKAFDIDLLRSFLLERLESILKLNALLFRSVAKSDTKEILRLCSNAKALELLLDRSDREQLISVFKRVANITKDMSKDTDISIDEKLLSAPQEKFLYEALKGIWALDSLDSLDSTSFLERLFELRLPLEAFFEYVMVNDENLNIRKNRKALIFAIYLEFKKIGDLKELAI</sequence>
<evidence type="ECO:0000256" key="3">
    <source>
        <dbReference type="ARBA" id="ARBA00022741"/>
    </source>
</evidence>
<organism evidence="9 10">
    <name type="scientific">Helicobacter fennelliae</name>
    <dbReference type="NCBI Taxonomy" id="215"/>
    <lineage>
        <taxon>Bacteria</taxon>
        <taxon>Pseudomonadati</taxon>
        <taxon>Campylobacterota</taxon>
        <taxon>Epsilonproteobacteria</taxon>
        <taxon>Campylobacterales</taxon>
        <taxon>Helicobacteraceae</taxon>
        <taxon>Helicobacter</taxon>
    </lineage>
</organism>
<keyword evidence="3 8" id="KW-0547">Nucleotide-binding</keyword>
<keyword evidence="6 8" id="KW-0030">Aminoacyl-tRNA synthetase</keyword>
<dbReference type="Pfam" id="PF02092">
    <property type="entry name" value="tRNA_synt_2f"/>
    <property type="match status" value="1"/>
</dbReference>
<evidence type="ECO:0000256" key="6">
    <source>
        <dbReference type="ARBA" id="ARBA00023146"/>
    </source>
</evidence>
<dbReference type="GO" id="GO:0006426">
    <property type="term" value="P:glycyl-tRNA aminoacylation"/>
    <property type="evidence" value="ECO:0007669"/>
    <property type="project" value="UniProtKB-UniRule"/>
</dbReference>
<dbReference type="InterPro" id="IPR006194">
    <property type="entry name" value="Gly-tRNA-synth_heterodimer"/>
</dbReference>
<keyword evidence="2 8" id="KW-0436">Ligase</keyword>
<gene>
    <name evidence="8 9" type="primary">glyS</name>
    <name evidence="9" type="ORF">NCTC13102_01801</name>
</gene>
<comment type="subcellular location">
    <subcellularLocation>
        <location evidence="8">Cytoplasm</location>
    </subcellularLocation>
</comment>
<evidence type="ECO:0000256" key="4">
    <source>
        <dbReference type="ARBA" id="ARBA00022840"/>
    </source>
</evidence>
<dbReference type="AlphaFoldDB" id="A0A2X3BCH7"/>
<proteinExistence type="inferred from homology"/>
<evidence type="ECO:0000256" key="5">
    <source>
        <dbReference type="ARBA" id="ARBA00022917"/>
    </source>
</evidence>
<dbReference type="PANTHER" id="PTHR30075">
    <property type="entry name" value="GLYCYL-TRNA SYNTHETASE"/>
    <property type="match status" value="1"/>
</dbReference>
<comment type="catalytic activity">
    <reaction evidence="7 8">
        <text>tRNA(Gly) + glycine + ATP = glycyl-tRNA(Gly) + AMP + diphosphate</text>
        <dbReference type="Rhea" id="RHEA:16013"/>
        <dbReference type="Rhea" id="RHEA-COMP:9664"/>
        <dbReference type="Rhea" id="RHEA-COMP:9683"/>
        <dbReference type="ChEBI" id="CHEBI:30616"/>
        <dbReference type="ChEBI" id="CHEBI:33019"/>
        <dbReference type="ChEBI" id="CHEBI:57305"/>
        <dbReference type="ChEBI" id="CHEBI:78442"/>
        <dbReference type="ChEBI" id="CHEBI:78522"/>
        <dbReference type="ChEBI" id="CHEBI:456215"/>
        <dbReference type="EC" id="6.1.1.14"/>
    </reaction>
</comment>
<dbReference type="PROSITE" id="PS50861">
    <property type="entry name" value="AA_TRNA_LIGASE_II_GLYAB"/>
    <property type="match status" value="1"/>
</dbReference>
<dbReference type="HAMAP" id="MF_00255">
    <property type="entry name" value="Gly_tRNA_synth_beta"/>
    <property type="match status" value="1"/>
</dbReference>
<keyword evidence="8" id="KW-0963">Cytoplasm</keyword>